<name>A0A1G8PQX6_9GAMM</name>
<accession>A0A1G8PQX6</accession>
<dbReference type="EMBL" id="FNEM01000004">
    <property type="protein sequence ID" value="SDI94914.1"/>
    <property type="molecule type" value="Genomic_DNA"/>
</dbReference>
<evidence type="ECO:0008006" key="4">
    <source>
        <dbReference type="Google" id="ProtNLM"/>
    </source>
</evidence>
<dbReference type="SUPFAM" id="SSF56935">
    <property type="entry name" value="Porins"/>
    <property type="match status" value="1"/>
</dbReference>
<reference evidence="3" key="1">
    <citation type="submission" date="2016-10" db="EMBL/GenBank/DDBJ databases">
        <authorList>
            <person name="Varghese N."/>
            <person name="Submissions S."/>
        </authorList>
    </citation>
    <scope>NUCLEOTIDE SEQUENCE [LARGE SCALE GENOMIC DNA]</scope>
    <source>
        <strain evidence="3">DSM 23317</strain>
    </source>
</reference>
<keyword evidence="3" id="KW-1185">Reference proteome</keyword>
<sequence>MNKKIMSLPIALLLVSQSVSAVEVAGNVRVNYNWKDYSETSKATSGDFDFNMFAIKLSENFDDYGVTAEYRFTDSYDYLKYAYAYWNASEDLTFKLGVVDKAFGNKNFASHNWWYSLNYYLGFEDDWGVGANLSYVKGPWETEFSFHQGATYGGSDYRNYAGTVGSGTIGDNTYNNEERNTFDLRQSYRLSGEGYELLLGASLEYGQLYNSVENESGDTLTWAAHGDFSYGDWGLQLQYLDYSFDQYDDGSVDTNKIGIGAVTGFYEVASEGKILTANIAKKFPMSWGTITVYNDYSVLQPDQAGFDDSILNSTGFSVSYKSFFVYVDYYNAKNTLWLGGNSLGLEQSSDDWNGRFNINLQYYF</sequence>
<dbReference type="AlphaFoldDB" id="A0A1G8PQX6"/>
<dbReference type="Proteomes" id="UP000199527">
    <property type="component" value="Unassembled WGS sequence"/>
</dbReference>
<feature type="signal peptide" evidence="1">
    <location>
        <begin position="1"/>
        <end position="21"/>
    </location>
</feature>
<proteinExistence type="predicted"/>
<evidence type="ECO:0000256" key="1">
    <source>
        <dbReference type="SAM" id="SignalP"/>
    </source>
</evidence>
<protein>
    <recommendedName>
        <fullName evidence="4">Phosphate-selective porin O and P</fullName>
    </recommendedName>
</protein>
<evidence type="ECO:0000313" key="3">
    <source>
        <dbReference type="Proteomes" id="UP000199527"/>
    </source>
</evidence>
<dbReference type="InterPro" id="IPR023614">
    <property type="entry name" value="Porin_dom_sf"/>
</dbReference>
<evidence type="ECO:0000313" key="2">
    <source>
        <dbReference type="EMBL" id="SDI94914.1"/>
    </source>
</evidence>
<gene>
    <name evidence="2" type="ORF">SAMN04488540_10453</name>
</gene>
<dbReference type="Gene3D" id="2.40.160.10">
    <property type="entry name" value="Porin"/>
    <property type="match status" value="1"/>
</dbReference>
<organism evidence="2 3">
    <name type="scientific">Ferrimonas sediminum</name>
    <dbReference type="NCBI Taxonomy" id="718193"/>
    <lineage>
        <taxon>Bacteria</taxon>
        <taxon>Pseudomonadati</taxon>
        <taxon>Pseudomonadota</taxon>
        <taxon>Gammaproteobacteria</taxon>
        <taxon>Alteromonadales</taxon>
        <taxon>Ferrimonadaceae</taxon>
        <taxon>Ferrimonas</taxon>
    </lineage>
</organism>
<feature type="chain" id="PRO_5011643928" description="Phosphate-selective porin O and P" evidence="1">
    <location>
        <begin position="22"/>
        <end position="364"/>
    </location>
</feature>
<keyword evidence="1" id="KW-0732">Signal</keyword>